<dbReference type="InterPro" id="IPR032710">
    <property type="entry name" value="NTF2-like_dom_sf"/>
</dbReference>
<dbReference type="SUPFAM" id="SSF54427">
    <property type="entry name" value="NTF2-like"/>
    <property type="match status" value="1"/>
</dbReference>
<organism evidence="2 3">
    <name type="scientific">Mucilaginibacter lutimaris</name>
    <dbReference type="NCBI Taxonomy" id="931629"/>
    <lineage>
        <taxon>Bacteria</taxon>
        <taxon>Pseudomonadati</taxon>
        <taxon>Bacteroidota</taxon>
        <taxon>Sphingobacteriia</taxon>
        <taxon>Sphingobacteriales</taxon>
        <taxon>Sphingobacteriaceae</taxon>
        <taxon>Mucilaginibacter</taxon>
    </lineage>
</organism>
<protein>
    <submittedName>
        <fullName evidence="2">Nuclear transport factor 2 family protein</fullName>
    </submittedName>
</protein>
<dbReference type="Pfam" id="PF12680">
    <property type="entry name" value="SnoaL_2"/>
    <property type="match status" value="1"/>
</dbReference>
<comment type="caution">
    <text evidence="2">The sequence shown here is derived from an EMBL/GenBank/DDBJ whole genome shotgun (WGS) entry which is preliminary data.</text>
</comment>
<feature type="domain" description="SnoaL-like" evidence="1">
    <location>
        <begin position="20"/>
        <end position="108"/>
    </location>
</feature>
<dbReference type="Gene3D" id="3.10.450.50">
    <property type="match status" value="1"/>
</dbReference>
<dbReference type="InterPro" id="IPR037401">
    <property type="entry name" value="SnoaL-like"/>
</dbReference>
<reference evidence="3" key="1">
    <citation type="journal article" date="2019" name="Int. J. Syst. Evol. Microbiol.">
        <title>The Global Catalogue of Microorganisms (GCM) 10K type strain sequencing project: providing services to taxonomists for standard genome sequencing and annotation.</title>
        <authorList>
            <consortium name="The Broad Institute Genomics Platform"/>
            <consortium name="The Broad Institute Genome Sequencing Center for Infectious Disease"/>
            <person name="Wu L."/>
            <person name="Ma J."/>
        </authorList>
    </citation>
    <scope>NUCLEOTIDE SEQUENCE [LARGE SCALE GENOMIC DNA]</scope>
    <source>
        <strain evidence="3">CCUG 60742</strain>
    </source>
</reference>
<accession>A0ABW2ZEC5</accession>
<sequence length="119" mass="13566">MLNMKTNKSILLKANEYIVKNDHEGFLSLCTEDLVWEFVGDQILNGKQAVREYMKSVYNESPDFDVEELIGDGDQVVAVGRITLKDESGKYVTSEYCDVWKFREGKMAALKAFVSEVRS</sequence>
<evidence type="ECO:0000313" key="3">
    <source>
        <dbReference type="Proteomes" id="UP001597073"/>
    </source>
</evidence>
<keyword evidence="3" id="KW-1185">Reference proteome</keyword>
<dbReference type="RefSeq" id="WP_377140146.1">
    <property type="nucleotide sequence ID" value="NZ_JBHTIA010000003.1"/>
</dbReference>
<evidence type="ECO:0000313" key="2">
    <source>
        <dbReference type="EMBL" id="MFD0764543.1"/>
    </source>
</evidence>
<evidence type="ECO:0000259" key="1">
    <source>
        <dbReference type="Pfam" id="PF12680"/>
    </source>
</evidence>
<dbReference type="Proteomes" id="UP001597073">
    <property type="component" value="Unassembled WGS sequence"/>
</dbReference>
<name>A0ABW2ZEC5_9SPHI</name>
<proteinExistence type="predicted"/>
<dbReference type="EMBL" id="JBHTIA010000003">
    <property type="protein sequence ID" value="MFD0764543.1"/>
    <property type="molecule type" value="Genomic_DNA"/>
</dbReference>
<gene>
    <name evidence="2" type="ORF">ACFQZI_06740</name>
</gene>